<evidence type="ECO:0000313" key="3">
    <source>
        <dbReference type="Proteomes" id="UP000799779"/>
    </source>
</evidence>
<dbReference type="EMBL" id="ML977564">
    <property type="protein sequence ID" value="KAF2005076.1"/>
    <property type="molecule type" value="Genomic_DNA"/>
</dbReference>
<name>A0A6A5X287_9PLEO</name>
<keyword evidence="3" id="KW-1185">Reference proteome</keyword>
<keyword evidence="1" id="KW-1133">Transmembrane helix</keyword>
<dbReference type="Proteomes" id="UP000799779">
    <property type="component" value="Unassembled WGS sequence"/>
</dbReference>
<gene>
    <name evidence="2" type="ORF">P154DRAFT_351272</name>
</gene>
<evidence type="ECO:0000313" key="2">
    <source>
        <dbReference type="EMBL" id="KAF2005076.1"/>
    </source>
</evidence>
<keyword evidence="1" id="KW-0472">Membrane</keyword>
<keyword evidence="1" id="KW-0812">Transmembrane</keyword>
<evidence type="ECO:0000256" key="1">
    <source>
        <dbReference type="SAM" id="Phobius"/>
    </source>
</evidence>
<reference evidence="2" key="1">
    <citation type="journal article" date="2020" name="Stud. Mycol.">
        <title>101 Dothideomycetes genomes: a test case for predicting lifestyles and emergence of pathogens.</title>
        <authorList>
            <person name="Haridas S."/>
            <person name="Albert R."/>
            <person name="Binder M."/>
            <person name="Bloem J."/>
            <person name="Labutti K."/>
            <person name="Salamov A."/>
            <person name="Andreopoulos B."/>
            <person name="Baker S."/>
            <person name="Barry K."/>
            <person name="Bills G."/>
            <person name="Bluhm B."/>
            <person name="Cannon C."/>
            <person name="Castanera R."/>
            <person name="Culley D."/>
            <person name="Daum C."/>
            <person name="Ezra D."/>
            <person name="Gonzalez J."/>
            <person name="Henrissat B."/>
            <person name="Kuo A."/>
            <person name="Liang C."/>
            <person name="Lipzen A."/>
            <person name="Lutzoni F."/>
            <person name="Magnuson J."/>
            <person name="Mondo S."/>
            <person name="Nolan M."/>
            <person name="Ohm R."/>
            <person name="Pangilinan J."/>
            <person name="Park H.-J."/>
            <person name="Ramirez L."/>
            <person name="Alfaro M."/>
            <person name="Sun H."/>
            <person name="Tritt A."/>
            <person name="Yoshinaga Y."/>
            <person name="Zwiers L.-H."/>
            <person name="Turgeon B."/>
            <person name="Goodwin S."/>
            <person name="Spatafora J."/>
            <person name="Crous P."/>
            <person name="Grigoriev I."/>
        </authorList>
    </citation>
    <scope>NUCLEOTIDE SEQUENCE</scope>
    <source>
        <strain evidence="2">CBS 123094</strain>
    </source>
</reference>
<dbReference type="AlphaFoldDB" id="A0A6A5X287"/>
<sequence>MSLRPETSKRRCWLWLDVWRTSCWPWEWIGGRSTPHEGDGRCGRVAVCVVEGRNEGEGACSGCYGMQGRRRRLTIAFFWWHARGIKENGVGHPLAFWFLLVLGSWFLISVLFCSVRSWN</sequence>
<feature type="transmembrane region" description="Helical" evidence="1">
    <location>
        <begin position="94"/>
        <end position="115"/>
    </location>
</feature>
<evidence type="ECO:0008006" key="4">
    <source>
        <dbReference type="Google" id="ProtNLM"/>
    </source>
</evidence>
<proteinExistence type="predicted"/>
<protein>
    <recommendedName>
        <fullName evidence="4">Transmembrane protein</fullName>
    </recommendedName>
</protein>
<accession>A0A6A5X287</accession>
<organism evidence="2 3">
    <name type="scientific">Amniculicola lignicola CBS 123094</name>
    <dbReference type="NCBI Taxonomy" id="1392246"/>
    <lineage>
        <taxon>Eukaryota</taxon>
        <taxon>Fungi</taxon>
        <taxon>Dikarya</taxon>
        <taxon>Ascomycota</taxon>
        <taxon>Pezizomycotina</taxon>
        <taxon>Dothideomycetes</taxon>
        <taxon>Pleosporomycetidae</taxon>
        <taxon>Pleosporales</taxon>
        <taxon>Amniculicolaceae</taxon>
        <taxon>Amniculicola</taxon>
    </lineage>
</organism>